<accession>A0A653BDQ4</accession>
<protein>
    <submittedName>
        <fullName evidence="2">Uncharacterized protein</fullName>
    </submittedName>
</protein>
<proteinExistence type="predicted"/>
<evidence type="ECO:0000256" key="1">
    <source>
        <dbReference type="SAM" id="Phobius"/>
    </source>
</evidence>
<evidence type="ECO:0000313" key="3">
    <source>
        <dbReference type="Proteomes" id="UP000410492"/>
    </source>
</evidence>
<keyword evidence="3" id="KW-1185">Reference proteome</keyword>
<dbReference type="Proteomes" id="UP000410492">
    <property type="component" value="Unassembled WGS sequence"/>
</dbReference>
<sequence length="158" mass="18251">MTSNCRFIVQLSGTFCNYKYAIILHHETPSQNGTIFQPPTVFPSWSHHTRSNNSGSHHYTNPHHYENSTRDCSSHYYNDITNGNGYLKTVSGRVDGDFYYYFNDSPATQKDIHKQRREARNLAVKSDGTDGSTNYCTVCLWFIAVGFGLYFIPKFLWR</sequence>
<keyword evidence="1" id="KW-0812">Transmembrane</keyword>
<dbReference type="AlphaFoldDB" id="A0A653BDQ4"/>
<feature type="transmembrane region" description="Helical" evidence="1">
    <location>
        <begin position="140"/>
        <end position="157"/>
    </location>
</feature>
<evidence type="ECO:0000313" key="2">
    <source>
        <dbReference type="EMBL" id="VEN33529.1"/>
    </source>
</evidence>
<name>A0A653BDQ4_CALMS</name>
<gene>
    <name evidence="2" type="ORF">CALMAC_LOCUS54</name>
</gene>
<keyword evidence="1" id="KW-1133">Transmembrane helix</keyword>
<organism evidence="2 3">
    <name type="scientific">Callosobruchus maculatus</name>
    <name type="common">Southern cowpea weevil</name>
    <name type="synonym">Pulse bruchid</name>
    <dbReference type="NCBI Taxonomy" id="64391"/>
    <lineage>
        <taxon>Eukaryota</taxon>
        <taxon>Metazoa</taxon>
        <taxon>Ecdysozoa</taxon>
        <taxon>Arthropoda</taxon>
        <taxon>Hexapoda</taxon>
        <taxon>Insecta</taxon>
        <taxon>Pterygota</taxon>
        <taxon>Neoptera</taxon>
        <taxon>Endopterygota</taxon>
        <taxon>Coleoptera</taxon>
        <taxon>Polyphaga</taxon>
        <taxon>Cucujiformia</taxon>
        <taxon>Chrysomeloidea</taxon>
        <taxon>Chrysomelidae</taxon>
        <taxon>Bruchinae</taxon>
        <taxon>Bruchini</taxon>
        <taxon>Callosobruchus</taxon>
    </lineage>
</organism>
<reference evidence="2 3" key="1">
    <citation type="submission" date="2019-01" db="EMBL/GenBank/DDBJ databases">
        <authorList>
            <person name="Sayadi A."/>
        </authorList>
    </citation>
    <scope>NUCLEOTIDE SEQUENCE [LARGE SCALE GENOMIC DNA]</scope>
</reference>
<dbReference type="EMBL" id="CAACVG010000073">
    <property type="protein sequence ID" value="VEN33529.1"/>
    <property type="molecule type" value="Genomic_DNA"/>
</dbReference>
<keyword evidence="1" id="KW-0472">Membrane</keyword>
<dbReference type="OrthoDB" id="10350517at2759"/>